<proteinExistence type="predicted"/>
<evidence type="ECO:0000256" key="1">
    <source>
        <dbReference type="SAM" id="MobiDB-lite"/>
    </source>
</evidence>
<dbReference type="Proteomes" id="UP000581135">
    <property type="component" value="Unassembled WGS sequence"/>
</dbReference>
<organism evidence="2 3">
    <name type="scientific">Limibacillus halophilus</name>
    <dbReference type="NCBI Taxonomy" id="1579333"/>
    <lineage>
        <taxon>Bacteria</taxon>
        <taxon>Pseudomonadati</taxon>
        <taxon>Pseudomonadota</taxon>
        <taxon>Alphaproteobacteria</taxon>
        <taxon>Rhodospirillales</taxon>
        <taxon>Rhodovibrionaceae</taxon>
        <taxon>Limibacillus</taxon>
    </lineage>
</organism>
<dbReference type="PANTHER" id="PTHR36456">
    <property type="entry name" value="UPF0232 PROTEIN SCO3875"/>
    <property type="match status" value="1"/>
</dbReference>
<dbReference type="InterPro" id="IPR007922">
    <property type="entry name" value="DciA-like"/>
</dbReference>
<name>A0A839SYD3_9PROT</name>
<dbReference type="PANTHER" id="PTHR36456:SF1">
    <property type="entry name" value="UPF0232 PROTEIN SCO3875"/>
    <property type="match status" value="1"/>
</dbReference>
<dbReference type="Pfam" id="PF05258">
    <property type="entry name" value="DciA"/>
    <property type="match status" value="1"/>
</dbReference>
<evidence type="ECO:0000313" key="2">
    <source>
        <dbReference type="EMBL" id="MBB3065953.1"/>
    </source>
</evidence>
<dbReference type="InterPro" id="IPR010593">
    <property type="entry name" value="DUF1159"/>
</dbReference>
<accession>A0A839SYD3</accession>
<evidence type="ECO:0000313" key="3">
    <source>
        <dbReference type="Proteomes" id="UP000581135"/>
    </source>
</evidence>
<gene>
    <name evidence="2" type="ORF">FHR98_002256</name>
</gene>
<protein>
    <recommendedName>
        <fullName evidence="4">DUF721 domain-containing protein</fullName>
    </recommendedName>
</protein>
<dbReference type="EMBL" id="JACHXA010000006">
    <property type="protein sequence ID" value="MBB3065953.1"/>
    <property type="molecule type" value="Genomic_DNA"/>
</dbReference>
<feature type="region of interest" description="Disordered" evidence="1">
    <location>
        <begin position="118"/>
        <end position="147"/>
    </location>
</feature>
<sequence length="180" mass="19698">MTEKFGNSGLSKRRGGGWRSLGAAGAGIARKALGSKGRAFAAFLTDWPSIVGEETARHCLPVSLRFPDREIRRDAVLTLRVESGAWAAELSHSQDVVLERINGYFGYGAVAKLRLQTGPLPGQRSKSEGRGNPDPWEKAKASRPLTPVEEQKLQALLSEVENPELRASLERLGRQLLARR</sequence>
<evidence type="ECO:0008006" key="4">
    <source>
        <dbReference type="Google" id="ProtNLM"/>
    </source>
</evidence>
<feature type="compositionally biased region" description="Basic and acidic residues" evidence="1">
    <location>
        <begin position="125"/>
        <end position="140"/>
    </location>
</feature>
<dbReference type="AlphaFoldDB" id="A0A839SYD3"/>
<keyword evidence="3" id="KW-1185">Reference proteome</keyword>
<reference evidence="2 3" key="1">
    <citation type="submission" date="2020-08" db="EMBL/GenBank/DDBJ databases">
        <title>Genomic Encyclopedia of Type Strains, Phase III (KMG-III): the genomes of soil and plant-associated and newly described type strains.</title>
        <authorList>
            <person name="Whitman W."/>
        </authorList>
    </citation>
    <scope>NUCLEOTIDE SEQUENCE [LARGE SCALE GENOMIC DNA]</scope>
    <source>
        <strain evidence="2 3">CECT 8803</strain>
    </source>
</reference>
<dbReference type="PIRSF" id="PIRSF032064">
    <property type="entry name" value="UCP032064"/>
    <property type="match status" value="1"/>
</dbReference>
<dbReference type="RefSeq" id="WP_183416782.1">
    <property type="nucleotide sequence ID" value="NZ_JACHXA010000006.1"/>
</dbReference>
<comment type="caution">
    <text evidence="2">The sequence shown here is derived from an EMBL/GenBank/DDBJ whole genome shotgun (WGS) entry which is preliminary data.</text>
</comment>